<evidence type="ECO:0000313" key="7">
    <source>
        <dbReference type="Proteomes" id="UP000242638"/>
    </source>
</evidence>
<keyword evidence="4" id="KW-0393">Immunoglobulin domain</keyword>
<reference evidence="6" key="3">
    <citation type="submission" date="2025-09" db="UniProtKB">
        <authorList>
            <consortium name="Ensembl"/>
        </authorList>
    </citation>
    <scope>IDENTIFICATION</scope>
    <source>
        <strain evidence="6">Guanapo</strain>
    </source>
</reference>
<dbReference type="OMA" id="NIFSCHT"/>
<evidence type="ECO:0000259" key="5">
    <source>
        <dbReference type="PROSITE" id="PS50835"/>
    </source>
</evidence>
<proteinExistence type="predicted"/>
<dbReference type="GeneTree" id="ENSGT01100000263479"/>
<dbReference type="InterPro" id="IPR003599">
    <property type="entry name" value="Ig_sub"/>
</dbReference>
<keyword evidence="2" id="KW-1015">Disulfide bond</keyword>
<dbReference type="InterPro" id="IPR036179">
    <property type="entry name" value="Ig-like_dom_sf"/>
</dbReference>
<reference evidence="6" key="2">
    <citation type="submission" date="2025-08" db="UniProtKB">
        <authorList>
            <consortium name="Ensembl"/>
        </authorList>
    </citation>
    <scope>IDENTIFICATION</scope>
    <source>
        <strain evidence="6">Guanapo</strain>
    </source>
</reference>
<evidence type="ECO:0000256" key="2">
    <source>
        <dbReference type="ARBA" id="ARBA00023157"/>
    </source>
</evidence>
<dbReference type="Pfam" id="PF00047">
    <property type="entry name" value="ig"/>
    <property type="match status" value="1"/>
</dbReference>
<organism evidence="6 7">
    <name type="scientific">Poecilia reticulata</name>
    <name type="common">Guppy</name>
    <name type="synonym">Acanthophacelus reticulatus</name>
    <dbReference type="NCBI Taxonomy" id="8081"/>
    <lineage>
        <taxon>Eukaryota</taxon>
        <taxon>Metazoa</taxon>
        <taxon>Chordata</taxon>
        <taxon>Craniata</taxon>
        <taxon>Vertebrata</taxon>
        <taxon>Euteleostomi</taxon>
        <taxon>Actinopterygii</taxon>
        <taxon>Neopterygii</taxon>
        <taxon>Teleostei</taxon>
        <taxon>Neoteleostei</taxon>
        <taxon>Acanthomorphata</taxon>
        <taxon>Ovalentaria</taxon>
        <taxon>Atherinomorphae</taxon>
        <taxon>Cyprinodontiformes</taxon>
        <taxon>Poeciliidae</taxon>
        <taxon>Poeciliinae</taxon>
        <taxon>Poecilia</taxon>
    </lineage>
</organism>
<dbReference type="InterPro" id="IPR013151">
    <property type="entry name" value="Immunoglobulin_dom"/>
</dbReference>
<evidence type="ECO:0000256" key="4">
    <source>
        <dbReference type="ARBA" id="ARBA00023319"/>
    </source>
</evidence>
<dbReference type="Pfam" id="PF13927">
    <property type="entry name" value="Ig_3"/>
    <property type="match status" value="1"/>
</dbReference>
<sequence length="211" mass="23609">MTHHLLLNIRSKLTIINVTRYDDGSYSCHVSNPVSSANSDPVHLSVINNGNKEEYANILDRVQITTNEENFTLTIVNVTRNDLGSYRCHVSNPGSSIISDPVNISVIYGPDNVTIEVYPFKEYYEKGSDIYLLCSADSSPSAEYQWFLNGSQLTSNGPLLQLINIQMNQSGNYSCQAFNSETLTYKISQPLFVFICGRYKNVFNSSTSVLH</sequence>
<evidence type="ECO:0000256" key="1">
    <source>
        <dbReference type="ARBA" id="ARBA00022729"/>
    </source>
</evidence>
<dbReference type="InterPro" id="IPR052598">
    <property type="entry name" value="IgSF_CEA-related"/>
</dbReference>
<dbReference type="InterPro" id="IPR003598">
    <property type="entry name" value="Ig_sub2"/>
</dbReference>
<keyword evidence="7" id="KW-1185">Reference proteome</keyword>
<accession>A0A3P9NWN7</accession>
<dbReference type="PANTHER" id="PTHR44337:SF8">
    <property type="entry name" value="IMMUNOGLOBULIN SUBTYPE DOMAIN-CONTAINING PROTEIN"/>
    <property type="match status" value="1"/>
</dbReference>
<dbReference type="AlphaFoldDB" id="A0A3P9NWN7"/>
<dbReference type="InterPro" id="IPR007110">
    <property type="entry name" value="Ig-like_dom"/>
</dbReference>
<name>A0A3P9NWN7_POERE</name>
<dbReference type="SMART" id="SM00409">
    <property type="entry name" value="IG"/>
    <property type="match status" value="2"/>
</dbReference>
<keyword evidence="3" id="KW-0325">Glycoprotein</keyword>
<dbReference type="Gene3D" id="2.60.40.10">
    <property type="entry name" value="Immunoglobulins"/>
    <property type="match status" value="3"/>
</dbReference>
<dbReference type="SMART" id="SM00408">
    <property type="entry name" value="IGc2"/>
    <property type="match status" value="1"/>
</dbReference>
<reference evidence="7" key="1">
    <citation type="submission" date="2013-11" db="EMBL/GenBank/DDBJ databases">
        <title>The genomic landscape of the Guanapo guppy.</title>
        <authorList>
            <person name="Kuenstner A."/>
            <person name="Dreyer C."/>
        </authorList>
    </citation>
    <scope>NUCLEOTIDE SEQUENCE</scope>
    <source>
        <strain evidence="7">Guanapo</strain>
    </source>
</reference>
<feature type="domain" description="Ig-like" evidence="5">
    <location>
        <begin position="110"/>
        <end position="188"/>
    </location>
</feature>
<evidence type="ECO:0000313" key="6">
    <source>
        <dbReference type="Ensembl" id="ENSPREP00000013883.1"/>
    </source>
</evidence>
<protein>
    <recommendedName>
        <fullName evidence="5">Ig-like domain-containing protein</fullName>
    </recommendedName>
</protein>
<dbReference type="Ensembl" id="ENSPRET00000014026.1">
    <property type="protein sequence ID" value="ENSPREP00000013883.1"/>
    <property type="gene ID" value="ENSPREG00000009418.1"/>
</dbReference>
<dbReference type="STRING" id="8081.ENSPREP00000013883"/>
<dbReference type="SUPFAM" id="SSF48726">
    <property type="entry name" value="Immunoglobulin"/>
    <property type="match status" value="3"/>
</dbReference>
<keyword evidence="1" id="KW-0732">Signal</keyword>
<dbReference type="InterPro" id="IPR013783">
    <property type="entry name" value="Ig-like_fold"/>
</dbReference>
<dbReference type="Proteomes" id="UP000242638">
    <property type="component" value="Unassembled WGS sequence"/>
</dbReference>
<dbReference type="PANTHER" id="PTHR44337">
    <property type="entry name" value="CARCINOEMBRYONIC ANTIGEN-RELATED CELL ADHESION MOLECULE 8"/>
    <property type="match status" value="1"/>
</dbReference>
<dbReference type="PROSITE" id="PS50835">
    <property type="entry name" value="IG_LIKE"/>
    <property type="match status" value="2"/>
</dbReference>
<evidence type="ECO:0000256" key="3">
    <source>
        <dbReference type="ARBA" id="ARBA00023180"/>
    </source>
</evidence>
<feature type="domain" description="Ig-like" evidence="5">
    <location>
        <begin position="25"/>
        <end position="105"/>
    </location>
</feature>